<dbReference type="InterPro" id="IPR003591">
    <property type="entry name" value="Leu-rich_rpt_typical-subtyp"/>
</dbReference>
<evidence type="ECO:0000256" key="5">
    <source>
        <dbReference type="SAM" id="MobiDB-lite"/>
    </source>
</evidence>
<keyword evidence="3" id="KW-0611">Plant defense</keyword>
<dbReference type="SMART" id="SM00382">
    <property type="entry name" value="AAA"/>
    <property type="match status" value="1"/>
</dbReference>
<dbReference type="InterPro" id="IPR027417">
    <property type="entry name" value="P-loop_NTPase"/>
</dbReference>
<dbReference type="SMART" id="SM00255">
    <property type="entry name" value="TIR"/>
    <property type="match status" value="2"/>
</dbReference>
<dbReference type="Pfam" id="PF00931">
    <property type="entry name" value="NB-ARC"/>
    <property type="match status" value="1"/>
</dbReference>
<dbReference type="InterPro" id="IPR042197">
    <property type="entry name" value="Apaf_helical"/>
</dbReference>
<dbReference type="InterPro" id="IPR002182">
    <property type="entry name" value="NB-ARC"/>
</dbReference>
<evidence type="ECO:0000313" key="8">
    <source>
        <dbReference type="Proteomes" id="UP001634007"/>
    </source>
</evidence>
<dbReference type="Pfam" id="PF23282">
    <property type="entry name" value="WHD_ROQ1"/>
    <property type="match status" value="1"/>
</dbReference>
<dbReference type="InterPro" id="IPR055414">
    <property type="entry name" value="LRR_R13L4/SHOC2-like"/>
</dbReference>
<organism evidence="7 8">
    <name type="scientific">Eucalyptus globulus</name>
    <name type="common">Tasmanian blue gum</name>
    <dbReference type="NCBI Taxonomy" id="34317"/>
    <lineage>
        <taxon>Eukaryota</taxon>
        <taxon>Viridiplantae</taxon>
        <taxon>Streptophyta</taxon>
        <taxon>Embryophyta</taxon>
        <taxon>Tracheophyta</taxon>
        <taxon>Spermatophyta</taxon>
        <taxon>Magnoliopsida</taxon>
        <taxon>eudicotyledons</taxon>
        <taxon>Gunneridae</taxon>
        <taxon>Pentapetalae</taxon>
        <taxon>rosids</taxon>
        <taxon>malvids</taxon>
        <taxon>Myrtales</taxon>
        <taxon>Myrtaceae</taxon>
        <taxon>Myrtoideae</taxon>
        <taxon>Eucalypteae</taxon>
        <taxon>Eucalyptus</taxon>
    </lineage>
</organism>
<feature type="region of interest" description="Disordered" evidence="5">
    <location>
        <begin position="47"/>
        <end position="71"/>
    </location>
</feature>
<feature type="domain" description="TIR" evidence="6">
    <location>
        <begin position="130"/>
        <end position="294"/>
    </location>
</feature>
<keyword evidence="1" id="KW-0433">Leucine-rich repeat</keyword>
<evidence type="ECO:0000313" key="7">
    <source>
        <dbReference type="EMBL" id="KAL3745287.1"/>
    </source>
</evidence>
<dbReference type="InterPro" id="IPR058192">
    <property type="entry name" value="WHD_ROQ1-like"/>
</dbReference>
<keyword evidence="2" id="KW-0677">Repeat</keyword>
<dbReference type="InterPro" id="IPR035897">
    <property type="entry name" value="Toll_tir_struct_dom_sf"/>
</dbReference>
<dbReference type="SUPFAM" id="SSF52540">
    <property type="entry name" value="P-loop containing nucleoside triphosphate hydrolases"/>
    <property type="match status" value="1"/>
</dbReference>
<evidence type="ECO:0000256" key="3">
    <source>
        <dbReference type="ARBA" id="ARBA00022821"/>
    </source>
</evidence>
<dbReference type="SMART" id="SM00369">
    <property type="entry name" value="LRR_TYP"/>
    <property type="match status" value="6"/>
</dbReference>
<dbReference type="InterPro" id="IPR000157">
    <property type="entry name" value="TIR_dom"/>
</dbReference>
<evidence type="ECO:0000256" key="2">
    <source>
        <dbReference type="ARBA" id="ARBA00022737"/>
    </source>
</evidence>
<dbReference type="InterPro" id="IPR032675">
    <property type="entry name" value="LRR_dom_sf"/>
</dbReference>
<keyword evidence="4" id="KW-0520">NAD</keyword>
<protein>
    <recommendedName>
        <fullName evidence="6">TIR domain-containing protein</fullName>
    </recommendedName>
</protein>
<accession>A0ABD3L102</accession>
<gene>
    <name evidence="7" type="ORF">ACJRO7_014406</name>
</gene>
<dbReference type="InterPro" id="IPR003593">
    <property type="entry name" value="AAA+_ATPase"/>
</dbReference>
<feature type="domain" description="TIR" evidence="6">
    <location>
        <begin position="317"/>
        <end position="484"/>
    </location>
</feature>
<dbReference type="PROSITE" id="PS50104">
    <property type="entry name" value="TIR"/>
    <property type="match status" value="2"/>
</dbReference>
<dbReference type="Pfam" id="PF23598">
    <property type="entry name" value="LRR_14"/>
    <property type="match status" value="1"/>
</dbReference>
<dbReference type="PRINTS" id="PR00364">
    <property type="entry name" value="DISEASERSIST"/>
</dbReference>
<dbReference type="EMBL" id="JBJKBG010000003">
    <property type="protein sequence ID" value="KAL3745287.1"/>
    <property type="molecule type" value="Genomic_DNA"/>
</dbReference>
<sequence length="1257" mass="143484">MMYIQTRRREMKSPFSSLWSNSFLFFSLHFPLNLNCQTKWKRKEPNHLEDLNSGASSSSTPLHGGHYKGGDKQQKGNDFEVLLSTPQYNPLEVEKEKPTHLEDSIHGASSSSASPHSGDFGRRTKKSKEKGYEVFMSFRGSDTRKGFVDYLYTSFVDAGVHVYRDAEIRVGAKINLDLFSVISQTKISIVIISENFASSIWCLKELAHILECRRSKGQLVLPIYYKVKPSQLKHLTRQFRNAIHAHKRKMGEMVVNNWIEALREVTSVKGWESEEFGHEGKLVREVVDEVMIKLNGTKRIMSLIDNNEVGTKKPKAKACEVFLSFRGEDTREGFTSYLYTILVDAGIHVFMEDDELRVGEQIGSKLFGSIMQSKIAIPIILEDYASSQWCLRELVLMLDCMKNEGQKVFPVFYKVEVPHVRNSGGRYKVAFDKWKKKLGEKVVEEWKEALREVCSLRGWQSEKDENGYEGALVKTIVEEVRSELYGTSQLIKELMGIDERVEQITSWIDVKFNDTRIVGIWGNIGVGKTTLARVLYNKLSIHFKHLSFVANIRETSLHKGIECLQRQLIDDKLRSPNDVSIDKISVIKSQFMNKKVLVLLDDIDAITDFNALIGDISWVKAGSIVIVTTRNKKFIDEAKVDHKYEVNKLTLNESLILFSRHAFQKDYPIKGYEILSHSIVSITAGLPLALKVIGSCLYEQSRGVWNNISKKLMEVPHQQVQEMLRICYEELDDMEQQFFLDIACFLIGSSKQSPTYMWDACGFFPRNGIEVLSRMSLIEIDEDDKLRMHDQLRDLGQKIVHLENPKEPQERSRLWKYEEAAYVLDSNKGTCKIEALRFDEYGYKRSYKGEQFKELAHLRYLQVCGGNFIGDFQNLLPQLRWLQWERCPSNFEAANFHPKKLVVLNLSWSEISEDWGGWDPLKMATQLKVLNLTGCLSLRSTPDLSAFESLEILILEECENLEMIHHSIMLIKSLISLNVNGCRRLEELPIRIGRMEQLRELLINDTAIREIPISKGDLMKLEILCASWCPQLAQLPESIGSLKLLTQLDLSHSEIDKLPESMDSLESLTQLDLSYSYVEELPHSMGSLELLTQLDLSHSGIRKFPESMGSLVSLIQLDLSYLGIEELPEPIGSLKKLETLNAFNCALLAHIHSSIGNLTSSSLLNLRKCHKLAKLPNSIDSLVSLQRLLLRGCLLLKEIPDSIGKLVSLIELDLKSTSIVELPQSIEKLQNLRILDIRGTHITELPGAMLTPRIFKH</sequence>
<feature type="compositionally biased region" description="Low complexity" evidence="5">
    <location>
        <begin position="106"/>
        <end position="118"/>
    </location>
</feature>
<evidence type="ECO:0000259" key="6">
    <source>
        <dbReference type="PROSITE" id="PS50104"/>
    </source>
</evidence>
<name>A0ABD3L102_EUCGL</name>
<dbReference type="SUPFAM" id="SSF52058">
    <property type="entry name" value="L domain-like"/>
    <property type="match status" value="2"/>
</dbReference>
<dbReference type="AlphaFoldDB" id="A0ABD3L102"/>
<dbReference type="Gene3D" id="3.40.50.300">
    <property type="entry name" value="P-loop containing nucleotide triphosphate hydrolases"/>
    <property type="match status" value="1"/>
</dbReference>
<evidence type="ECO:0000256" key="4">
    <source>
        <dbReference type="ARBA" id="ARBA00023027"/>
    </source>
</evidence>
<dbReference type="Gene3D" id="3.40.50.10140">
    <property type="entry name" value="Toll/interleukin-1 receptor homology (TIR) domain"/>
    <property type="match status" value="2"/>
</dbReference>
<feature type="compositionally biased region" description="Basic and acidic residues" evidence="5">
    <location>
        <begin position="96"/>
        <end position="105"/>
    </location>
</feature>
<dbReference type="Gene3D" id="1.10.8.430">
    <property type="entry name" value="Helical domain of apoptotic protease-activating factors"/>
    <property type="match status" value="1"/>
</dbReference>
<dbReference type="Proteomes" id="UP001634007">
    <property type="component" value="Unassembled WGS sequence"/>
</dbReference>
<dbReference type="SUPFAM" id="SSF52200">
    <property type="entry name" value="Toll/Interleukin receptor TIR domain"/>
    <property type="match status" value="2"/>
</dbReference>
<keyword evidence="8" id="KW-1185">Reference proteome</keyword>
<dbReference type="FunFam" id="3.40.50.10140:FF:000007">
    <property type="entry name" value="Disease resistance protein (TIR-NBS-LRR class)"/>
    <property type="match status" value="2"/>
</dbReference>
<comment type="caution">
    <text evidence="7">The sequence shown here is derived from an EMBL/GenBank/DDBJ whole genome shotgun (WGS) entry which is preliminary data.</text>
</comment>
<feature type="region of interest" description="Disordered" evidence="5">
    <location>
        <begin position="96"/>
        <end position="125"/>
    </location>
</feature>
<dbReference type="Pfam" id="PF01582">
    <property type="entry name" value="TIR"/>
    <property type="match status" value="2"/>
</dbReference>
<dbReference type="GO" id="GO:0006952">
    <property type="term" value="P:defense response"/>
    <property type="evidence" value="ECO:0007669"/>
    <property type="project" value="UniProtKB-KW"/>
</dbReference>
<dbReference type="InterPro" id="IPR044974">
    <property type="entry name" value="Disease_R_plants"/>
</dbReference>
<dbReference type="Gene3D" id="3.80.10.10">
    <property type="entry name" value="Ribonuclease Inhibitor"/>
    <property type="match status" value="2"/>
</dbReference>
<dbReference type="PANTHER" id="PTHR11017">
    <property type="entry name" value="LEUCINE-RICH REPEAT-CONTAINING PROTEIN"/>
    <property type="match status" value="1"/>
</dbReference>
<proteinExistence type="predicted"/>
<evidence type="ECO:0000256" key="1">
    <source>
        <dbReference type="ARBA" id="ARBA00022614"/>
    </source>
</evidence>
<dbReference type="GO" id="GO:0051707">
    <property type="term" value="P:response to other organism"/>
    <property type="evidence" value="ECO:0007669"/>
    <property type="project" value="UniProtKB-ARBA"/>
</dbReference>
<reference evidence="7 8" key="1">
    <citation type="submission" date="2024-11" db="EMBL/GenBank/DDBJ databases">
        <title>Chromosome-level genome assembly of Eucalyptus globulus Labill. provides insights into its genome evolution.</title>
        <authorList>
            <person name="Li X."/>
        </authorList>
    </citation>
    <scope>NUCLEOTIDE SEQUENCE [LARGE SCALE GENOMIC DNA]</scope>
    <source>
        <strain evidence="7">CL2024</strain>
        <tissue evidence="7">Fresh tender leaves</tissue>
    </source>
</reference>
<dbReference type="PANTHER" id="PTHR11017:SF570">
    <property type="entry name" value="DISEASE RESISTANCE PROTEIN (TIR-NBS CLASS)-RELATED"/>
    <property type="match status" value="1"/>
</dbReference>